<feature type="domain" description="Reverse transcriptase" evidence="2">
    <location>
        <begin position="1"/>
        <end position="228"/>
    </location>
</feature>
<evidence type="ECO:0000256" key="1">
    <source>
        <dbReference type="SAM" id="MobiDB-lite"/>
    </source>
</evidence>
<evidence type="ECO:0000259" key="2">
    <source>
        <dbReference type="PROSITE" id="PS50878"/>
    </source>
</evidence>
<dbReference type="Proteomes" id="UP000323011">
    <property type="component" value="Unassembled WGS sequence"/>
</dbReference>
<dbReference type="AlphaFoldDB" id="A0A5A8BYY1"/>
<dbReference type="InterPro" id="IPR000477">
    <property type="entry name" value="RT_dom"/>
</dbReference>
<organism evidence="3 4">
    <name type="scientific">Cafeteria roenbergensis</name>
    <name type="common">Marine flagellate</name>
    <dbReference type="NCBI Taxonomy" id="33653"/>
    <lineage>
        <taxon>Eukaryota</taxon>
        <taxon>Sar</taxon>
        <taxon>Stramenopiles</taxon>
        <taxon>Bigyra</taxon>
        <taxon>Opalozoa</taxon>
        <taxon>Bicosoecida</taxon>
        <taxon>Cafeteriaceae</taxon>
        <taxon>Cafeteria</taxon>
    </lineage>
</organism>
<gene>
    <name evidence="3" type="ORF">FNF29_08393</name>
</gene>
<proteinExistence type="predicted"/>
<comment type="caution">
    <text evidence="3">The sequence shown here is derived from an EMBL/GenBank/DDBJ whole genome shotgun (WGS) entry which is preliminary data.</text>
</comment>
<sequence length="228" mass="24665">MAIPKGNGKIRPVAMVSGLGKLVGKVVNTILGKHGLLDQLRFQFLGCRDGSCRLVHAVRTAFEEGEIRTVVVALDMANAYNSVSRRAMIEEVRRLDEKLVPAVLALYGSPSPLLFATDEGEVFELESNRGMADDTTLVGPRRSAFKAAQMLAERLSTVGLRMNADKTQVLCKRGQRERTKARIRREMKRSRDDPGSPPSVLEGVPPHRTERGGAAVSCRGGTPAGGGT</sequence>
<dbReference type="PROSITE" id="PS50878">
    <property type="entry name" value="RT_POL"/>
    <property type="match status" value="1"/>
</dbReference>
<protein>
    <recommendedName>
        <fullName evidence="2">Reverse transcriptase domain-containing protein</fullName>
    </recommendedName>
</protein>
<keyword evidence="4" id="KW-1185">Reference proteome</keyword>
<dbReference type="Pfam" id="PF00078">
    <property type="entry name" value="RVT_1"/>
    <property type="match status" value="1"/>
</dbReference>
<reference evidence="3 4" key="1">
    <citation type="submission" date="2019-07" db="EMBL/GenBank/DDBJ databases">
        <title>Genomes of Cafeteria roenbergensis.</title>
        <authorList>
            <person name="Fischer M.G."/>
            <person name="Hackl T."/>
            <person name="Roman M."/>
        </authorList>
    </citation>
    <scope>NUCLEOTIDE SEQUENCE [LARGE SCALE GENOMIC DNA]</scope>
    <source>
        <strain evidence="3 4">BVI</strain>
    </source>
</reference>
<name>A0A5A8BYY1_CAFRO</name>
<evidence type="ECO:0000313" key="4">
    <source>
        <dbReference type="Proteomes" id="UP000323011"/>
    </source>
</evidence>
<accession>A0A5A8BYY1</accession>
<dbReference type="EMBL" id="VLTN01000128">
    <property type="protein sequence ID" value="KAA0145794.1"/>
    <property type="molecule type" value="Genomic_DNA"/>
</dbReference>
<evidence type="ECO:0000313" key="3">
    <source>
        <dbReference type="EMBL" id="KAA0145794.1"/>
    </source>
</evidence>
<feature type="region of interest" description="Disordered" evidence="1">
    <location>
        <begin position="173"/>
        <end position="228"/>
    </location>
</feature>